<evidence type="ECO:0000259" key="7">
    <source>
        <dbReference type="Pfam" id="PF11721"/>
    </source>
</evidence>
<evidence type="ECO:0000313" key="9">
    <source>
        <dbReference type="Proteomes" id="UP000608154"/>
    </source>
</evidence>
<proteinExistence type="inferred from homology"/>
<dbReference type="InterPro" id="IPR006101">
    <property type="entry name" value="Glyco_hydro_2"/>
</dbReference>
<dbReference type="InterPro" id="IPR008979">
    <property type="entry name" value="Galactose-bd-like_sf"/>
</dbReference>
<sequence>MAAAAQQDPNVPSQREAIELATGWRFHFGDVPASVTGSNFDDSDWEAVSVPHTWNRVGEYALERGPASNNAQGVGWYRLTLDAPAAARGIRQYLDFAAVGKIAEVWVNGQRVGGHKGAFSRFRLDVTDQWRPGQRNLVVVRADNSKPTADNAAGQVIPLAGDFFVHGGLYRPVTLLQLPEASIDPLDYGGPGVYARTAEVTDARAVVDVRTRLRNQGDARDLELTTQITDAKGKVVARTVRPVQLAPGTAEVSDRLIVERPHRWDGRADPYLYKVTATLRGKGKVLDRVTQPLGLRTFRFDADQGFFLNGRHVKLHGVSRHQDWLGSGWALTPEQHERDMELIEELGANTVRQAHYQHADIWSDLADEAGMVVWAELPYVTAPSLSGGKGSESLWANAEQQLRELIRQNYNHPSIMMWAVGNEVDSAKGFGIKGDPPKPLALLQHLNEIAKREDPDRPTTFADCCEGLGMMQTAGEKLAGTADLIGYNRYYGWYYPKPLEARAQLGEMLDKMHGEHPELPISVSEYGAGGAISQHTDDVTGGFINFVGRPHPEEYEAWVHEQSWPAIKERDFVFASWVWNMFDFASDLRDEGDAVDLNDKGLVTADRKVKKDAFWYYKVAWSDTPAIHLAGKRYVDRSYPAMTVKAYANSPKASLTMNGRAVGETICVDFVCEWRNVPLVPGPNKAQVTTVGGEAVLDDAATWNGPDPEKGVRIDAGNLATRNLDGQRFGSDTFVTGGAPMVLNLVGFGGRSLRPRRDVAATRPELFEYWRQGEAFSYAVPAPDGDWTVTLYLFEPNEEATAGQALTVTANGKPVIRGLNVSKAAGGSLKELVRTFPVTVSGGVLKLDFASVGGNASLAAVEISR</sequence>
<dbReference type="Gene3D" id="2.60.120.430">
    <property type="entry name" value="Galactose-binding lectin"/>
    <property type="match status" value="1"/>
</dbReference>
<gene>
    <name evidence="8" type="ORF">GCM10011494_02080</name>
</gene>
<evidence type="ECO:0000259" key="5">
    <source>
        <dbReference type="Pfam" id="PF02836"/>
    </source>
</evidence>
<accession>A0A916X3S4</accession>
<dbReference type="Gene3D" id="2.60.120.260">
    <property type="entry name" value="Galactose-binding domain-like"/>
    <property type="match status" value="1"/>
</dbReference>
<evidence type="ECO:0000259" key="4">
    <source>
        <dbReference type="Pfam" id="PF00703"/>
    </source>
</evidence>
<dbReference type="PRINTS" id="PR00132">
    <property type="entry name" value="GLHYDRLASE2"/>
</dbReference>
<dbReference type="Pfam" id="PF02837">
    <property type="entry name" value="Glyco_hydro_2_N"/>
    <property type="match status" value="1"/>
</dbReference>
<dbReference type="PANTHER" id="PTHR42732">
    <property type="entry name" value="BETA-GALACTOSIDASE"/>
    <property type="match status" value="1"/>
</dbReference>
<evidence type="ECO:0000259" key="6">
    <source>
        <dbReference type="Pfam" id="PF02837"/>
    </source>
</evidence>
<evidence type="ECO:0000256" key="1">
    <source>
        <dbReference type="ARBA" id="ARBA00007401"/>
    </source>
</evidence>
<dbReference type="Pfam" id="PF11721">
    <property type="entry name" value="Malectin"/>
    <property type="match status" value="1"/>
</dbReference>
<dbReference type="Proteomes" id="UP000608154">
    <property type="component" value="Unassembled WGS sequence"/>
</dbReference>
<evidence type="ECO:0000256" key="3">
    <source>
        <dbReference type="ARBA" id="ARBA00023295"/>
    </source>
</evidence>
<dbReference type="AlphaFoldDB" id="A0A916X3S4"/>
<dbReference type="InterPro" id="IPR021720">
    <property type="entry name" value="Malectin_dom"/>
</dbReference>
<keyword evidence="3" id="KW-0326">Glycosidase</keyword>
<dbReference type="PANTHER" id="PTHR42732:SF1">
    <property type="entry name" value="BETA-MANNOSIDASE"/>
    <property type="match status" value="1"/>
</dbReference>
<dbReference type="InterPro" id="IPR017853">
    <property type="entry name" value="GH"/>
</dbReference>
<dbReference type="InterPro" id="IPR006104">
    <property type="entry name" value="Glyco_hydro_2_N"/>
</dbReference>
<dbReference type="Pfam" id="PF00703">
    <property type="entry name" value="Glyco_hydro_2"/>
    <property type="match status" value="1"/>
</dbReference>
<dbReference type="GO" id="GO:0004553">
    <property type="term" value="F:hydrolase activity, hydrolyzing O-glycosyl compounds"/>
    <property type="evidence" value="ECO:0007669"/>
    <property type="project" value="InterPro"/>
</dbReference>
<feature type="domain" description="Glycoside hydrolase family 2 immunoglobulin-like beta-sandwich" evidence="4">
    <location>
        <begin position="197"/>
        <end position="296"/>
    </location>
</feature>
<dbReference type="SUPFAM" id="SSF49785">
    <property type="entry name" value="Galactose-binding domain-like"/>
    <property type="match status" value="2"/>
</dbReference>
<dbReference type="InterPro" id="IPR006102">
    <property type="entry name" value="Ig-like_GH2"/>
</dbReference>
<evidence type="ECO:0000256" key="2">
    <source>
        <dbReference type="ARBA" id="ARBA00022801"/>
    </source>
</evidence>
<comment type="similarity">
    <text evidence="1">Belongs to the glycosyl hydrolase 2 family.</text>
</comment>
<dbReference type="InterPro" id="IPR051913">
    <property type="entry name" value="GH2_Domain-Containing"/>
</dbReference>
<reference evidence="8" key="1">
    <citation type="journal article" date="2014" name="Int. J. Syst. Evol. Microbiol.">
        <title>Complete genome sequence of Corynebacterium casei LMG S-19264T (=DSM 44701T), isolated from a smear-ripened cheese.</title>
        <authorList>
            <consortium name="US DOE Joint Genome Institute (JGI-PGF)"/>
            <person name="Walter F."/>
            <person name="Albersmeier A."/>
            <person name="Kalinowski J."/>
            <person name="Ruckert C."/>
        </authorList>
    </citation>
    <scope>NUCLEOTIDE SEQUENCE</scope>
    <source>
        <strain evidence="8">CGMCC 1.15095</strain>
    </source>
</reference>
<keyword evidence="2" id="KW-0378">Hydrolase</keyword>
<feature type="domain" description="Glycoside hydrolase family 2 catalytic" evidence="5">
    <location>
        <begin position="303"/>
        <end position="621"/>
    </location>
</feature>
<evidence type="ECO:0000313" key="8">
    <source>
        <dbReference type="EMBL" id="GGB87323.1"/>
    </source>
</evidence>
<reference evidence="8" key="2">
    <citation type="submission" date="2020-09" db="EMBL/GenBank/DDBJ databases">
        <authorList>
            <person name="Sun Q."/>
            <person name="Zhou Y."/>
        </authorList>
    </citation>
    <scope>NUCLEOTIDE SEQUENCE</scope>
    <source>
        <strain evidence="8">CGMCC 1.15095</strain>
    </source>
</reference>
<organism evidence="8 9">
    <name type="scientific">Novosphingobium endophyticum</name>
    <dbReference type="NCBI Taxonomy" id="1955250"/>
    <lineage>
        <taxon>Bacteria</taxon>
        <taxon>Pseudomonadati</taxon>
        <taxon>Pseudomonadota</taxon>
        <taxon>Alphaproteobacteria</taxon>
        <taxon>Sphingomonadales</taxon>
        <taxon>Sphingomonadaceae</taxon>
        <taxon>Novosphingobium</taxon>
    </lineage>
</organism>
<feature type="domain" description="Glycosyl hydrolases family 2 sugar binding" evidence="6">
    <location>
        <begin position="21"/>
        <end position="179"/>
    </location>
</feature>
<name>A0A916X3S4_9SPHN</name>
<dbReference type="SUPFAM" id="SSF51445">
    <property type="entry name" value="(Trans)glycosidases"/>
    <property type="match status" value="1"/>
</dbReference>
<dbReference type="Gene3D" id="2.60.40.10">
    <property type="entry name" value="Immunoglobulins"/>
    <property type="match status" value="2"/>
</dbReference>
<keyword evidence="9" id="KW-1185">Reference proteome</keyword>
<feature type="domain" description="Malectin" evidence="7">
    <location>
        <begin position="712"/>
        <end position="852"/>
    </location>
</feature>
<protein>
    <submittedName>
        <fullName evidence="8">Beta-galactosidase</fullName>
    </submittedName>
</protein>
<dbReference type="Pfam" id="PF02836">
    <property type="entry name" value="Glyco_hydro_2_C"/>
    <property type="match status" value="1"/>
</dbReference>
<dbReference type="InterPro" id="IPR036156">
    <property type="entry name" value="Beta-gal/glucu_dom_sf"/>
</dbReference>
<dbReference type="InterPro" id="IPR013783">
    <property type="entry name" value="Ig-like_fold"/>
</dbReference>
<comment type="caution">
    <text evidence="8">The sequence shown here is derived from an EMBL/GenBank/DDBJ whole genome shotgun (WGS) entry which is preliminary data.</text>
</comment>
<dbReference type="EMBL" id="BMHK01000001">
    <property type="protein sequence ID" value="GGB87323.1"/>
    <property type="molecule type" value="Genomic_DNA"/>
</dbReference>
<dbReference type="SUPFAM" id="SSF49303">
    <property type="entry name" value="beta-Galactosidase/glucuronidase domain"/>
    <property type="match status" value="1"/>
</dbReference>
<dbReference type="Gene3D" id="3.20.20.80">
    <property type="entry name" value="Glycosidases"/>
    <property type="match status" value="1"/>
</dbReference>
<dbReference type="InterPro" id="IPR006103">
    <property type="entry name" value="Glyco_hydro_2_cat"/>
</dbReference>
<dbReference type="GO" id="GO:0005975">
    <property type="term" value="P:carbohydrate metabolic process"/>
    <property type="evidence" value="ECO:0007669"/>
    <property type="project" value="InterPro"/>
</dbReference>